<protein>
    <submittedName>
        <fullName evidence="1">Zinc finger protein OZF-like isoform X3</fullName>
    </submittedName>
</protein>
<name>A0AAD3R8H4_LATJO</name>
<proteinExistence type="predicted"/>
<evidence type="ECO:0000313" key="1">
    <source>
        <dbReference type="EMBL" id="GLD59523.1"/>
    </source>
</evidence>
<organism evidence="1 2">
    <name type="scientific">Lates japonicus</name>
    <name type="common">Japanese lates</name>
    <dbReference type="NCBI Taxonomy" id="270547"/>
    <lineage>
        <taxon>Eukaryota</taxon>
        <taxon>Metazoa</taxon>
        <taxon>Chordata</taxon>
        <taxon>Craniata</taxon>
        <taxon>Vertebrata</taxon>
        <taxon>Euteleostomi</taxon>
        <taxon>Actinopterygii</taxon>
        <taxon>Neopterygii</taxon>
        <taxon>Teleostei</taxon>
        <taxon>Neoteleostei</taxon>
        <taxon>Acanthomorphata</taxon>
        <taxon>Carangaria</taxon>
        <taxon>Carangaria incertae sedis</taxon>
        <taxon>Centropomidae</taxon>
        <taxon>Lates</taxon>
    </lineage>
</organism>
<reference evidence="1" key="1">
    <citation type="submission" date="2022-08" db="EMBL/GenBank/DDBJ databases">
        <title>Genome sequencing of akame (Lates japonicus).</title>
        <authorList>
            <person name="Hashiguchi Y."/>
            <person name="Takahashi H."/>
        </authorList>
    </citation>
    <scope>NUCLEOTIDE SEQUENCE</scope>
    <source>
        <strain evidence="1">Kochi</strain>
    </source>
</reference>
<accession>A0AAD3R8H4</accession>
<dbReference type="Proteomes" id="UP001279410">
    <property type="component" value="Unassembled WGS sequence"/>
</dbReference>
<keyword evidence="2" id="KW-1185">Reference proteome</keyword>
<evidence type="ECO:0000313" key="2">
    <source>
        <dbReference type="Proteomes" id="UP001279410"/>
    </source>
</evidence>
<dbReference type="EMBL" id="BRZM01000037">
    <property type="protein sequence ID" value="GLD59523.1"/>
    <property type="molecule type" value="Genomic_DNA"/>
</dbReference>
<gene>
    <name evidence="1" type="ORF">AKAME5_001151900</name>
</gene>
<dbReference type="AlphaFoldDB" id="A0AAD3R8H4"/>
<comment type="caution">
    <text evidence="1">The sequence shown here is derived from an EMBL/GenBank/DDBJ whole genome shotgun (WGS) entry which is preliminary data.</text>
</comment>
<sequence length="113" mass="13188">MSVSTFSAFKWNSRFRFDPDVELNTVSRSLASFKRRLLTSVRKRSVRTRRKISEYKKEIDRNRKLLDLVPNSDLKRRGSVCPADVQQVLETKKGFSERLGVESNWTLDPEPPT</sequence>